<reference evidence="3" key="1">
    <citation type="journal article" date="2023" name="Mol. Ecol. Resour.">
        <title>Chromosome-level genome assembly of a triploid poplar Populus alba 'Berolinensis'.</title>
        <authorList>
            <person name="Chen S."/>
            <person name="Yu Y."/>
            <person name="Wang X."/>
            <person name="Wang S."/>
            <person name="Zhang T."/>
            <person name="Zhou Y."/>
            <person name="He R."/>
            <person name="Meng N."/>
            <person name="Wang Y."/>
            <person name="Liu W."/>
            <person name="Liu Z."/>
            <person name="Liu J."/>
            <person name="Guo Q."/>
            <person name="Huang H."/>
            <person name="Sederoff R.R."/>
            <person name="Wang G."/>
            <person name="Qu G."/>
            <person name="Chen S."/>
        </authorList>
    </citation>
    <scope>NUCLEOTIDE SEQUENCE</scope>
    <source>
        <strain evidence="3">SC-2020</strain>
    </source>
</reference>
<feature type="compositionally biased region" description="Basic residues" evidence="1">
    <location>
        <begin position="142"/>
        <end position="151"/>
    </location>
</feature>
<accession>A0AAD6PRX0</accession>
<sequence length="261" mass="27862">MSSSSAFIPPRTKVVFPGPSCEAKVSSKCRNRDKQKNSPSTQSPPSSALSDCNEGSSGSSRPNISSSAHLVRSNSSGSYSGLDDPILRPTLVSLSLPAFERGLSTPYHSGVIPLLLALPLPHPCKKCWELGYSVTTYNKGTSSKHKKRPHKASTYFGTSSPSAETTAVEKQQPYNAVPLADPSADPIFTEVVTVGEIRPKSLGHKRTKIVETEHPSSKQFATPKVVHILKKVGVALLDGLVAGCLFFWVVIGCVAILQSCC</sequence>
<dbReference type="AlphaFoldDB" id="A0AAD6PRX0"/>
<feature type="compositionally biased region" description="Low complexity" evidence="1">
    <location>
        <begin position="56"/>
        <end position="67"/>
    </location>
</feature>
<evidence type="ECO:0000256" key="2">
    <source>
        <dbReference type="SAM" id="Phobius"/>
    </source>
</evidence>
<evidence type="ECO:0000313" key="3">
    <source>
        <dbReference type="EMBL" id="KAJ6958978.1"/>
    </source>
</evidence>
<feature type="compositionally biased region" description="Polar residues" evidence="1">
    <location>
        <begin position="37"/>
        <end position="55"/>
    </location>
</feature>
<feature type="region of interest" description="Disordered" evidence="1">
    <location>
        <begin position="138"/>
        <end position="159"/>
    </location>
</feature>
<protein>
    <submittedName>
        <fullName evidence="3">Uncharacterized protein</fullName>
    </submittedName>
</protein>
<evidence type="ECO:0000313" key="4">
    <source>
        <dbReference type="Proteomes" id="UP001164929"/>
    </source>
</evidence>
<name>A0AAD6PRX0_9ROSI</name>
<proteinExistence type="predicted"/>
<keyword evidence="2" id="KW-0812">Transmembrane</keyword>
<feature type="region of interest" description="Disordered" evidence="1">
    <location>
        <begin position="1"/>
        <end position="82"/>
    </location>
</feature>
<dbReference type="EMBL" id="JAQIZT010000017">
    <property type="protein sequence ID" value="KAJ6958978.1"/>
    <property type="molecule type" value="Genomic_DNA"/>
</dbReference>
<gene>
    <name evidence="3" type="ORF">NC653_037300</name>
</gene>
<keyword evidence="4" id="KW-1185">Reference proteome</keyword>
<comment type="caution">
    <text evidence="3">The sequence shown here is derived from an EMBL/GenBank/DDBJ whole genome shotgun (WGS) entry which is preliminary data.</text>
</comment>
<keyword evidence="2" id="KW-0472">Membrane</keyword>
<dbReference type="Proteomes" id="UP001164929">
    <property type="component" value="Chromosome 17"/>
</dbReference>
<feature type="transmembrane region" description="Helical" evidence="2">
    <location>
        <begin position="234"/>
        <end position="257"/>
    </location>
</feature>
<evidence type="ECO:0000256" key="1">
    <source>
        <dbReference type="SAM" id="MobiDB-lite"/>
    </source>
</evidence>
<organism evidence="3 4">
    <name type="scientific">Populus alba x Populus x berolinensis</name>
    <dbReference type="NCBI Taxonomy" id="444605"/>
    <lineage>
        <taxon>Eukaryota</taxon>
        <taxon>Viridiplantae</taxon>
        <taxon>Streptophyta</taxon>
        <taxon>Embryophyta</taxon>
        <taxon>Tracheophyta</taxon>
        <taxon>Spermatophyta</taxon>
        <taxon>Magnoliopsida</taxon>
        <taxon>eudicotyledons</taxon>
        <taxon>Gunneridae</taxon>
        <taxon>Pentapetalae</taxon>
        <taxon>rosids</taxon>
        <taxon>fabids</taxon>
        <taxon>Malpighiales</taxon>
        <taxon>Salicaceae</taxon>
        <taxon>Saliceae</taxon>
        <taxon>Populus</taxon>
    </lineage>
</organism>
<keyword evidence="2" id="KW-1133">Transmembrane helix</keyword>